<dbReference type="STRING" id="224325.AF_0043"/>
<dbReference type="EvolutionaryTrace" id="O30192"/>
<dbReference type="PDBsum" id="2F9F"/>
<dbReference type="GeneID" id="1483253"/>
<dbReference type="RefSeq" id="WP_010877557.1">
    <property type="nucleotide sequence ID" value="NC_000917.1"/>
</dbReference>
<dbReference type="GO" id="GO:0004378">
    <property type="term" value="F:GDP-Man:Man(1)GlcNAc(2)-PP-Dol alpha-1,3-mannosyltransferase activity"/>
    <property type="evidence" value="ECO:0007669"/>
    <property type="project" value="InterPro"/>
</dbReference>
<dbReference type="InterPro" id="IPR001296">
    <property type="entry name" value="Glyco_trans_1"/>
</dbReference>
<dbReference type="EnsemblBacteria" id="AAB91187">
    <property type="protein sequence ID" value="AAB91187"/>
    <property type="gene ID" value="AF_0043"/>
</dbReference>
<dbReference type="EMBL" id="AE000782">
    <property type="protein sequence ID" value="AAB91187.1"/>
    <property type="molecule type" value="Genomic_DNA"/>
</dbReference>
<dbReference type="PDB" id="2F9F">
    <property type="method" value="X-ray"/>
    <property type="resolution" value="1.80 A"/>
    <property type="chains" value="A=172-338"/>
</dbReference>
<evidence type="ECO:0000259" key="2">
    <source>
        <dbReference type="Pfam" id="PF00534"/>
    </source>
</evidence>
<dbReference type="HOGENOM" id="CLU_041001_1_0_2"/>
<dbReference type="CAZy" id="GT4">
    <property type="family name" value="Glycosyltransferase Family 4"/>
</dbReference>
<evidence type="ECO:0007829" key="5">
    <source>
        <dbReference type="PDB" id="2F9F"/>
    </source>
</evidence>
<name>O30192_ARCFU</name>
<dbReference type="PANTHER" id="PTHR45918:SF1">
    <property type="entry name" value="ALPHA-1,3_1,6-MANNOSYLTRANSFERASE ALG2"/>
    <property type="match status" value="1"/>
</dbReference>
<proteinExistence type="evidence at protein level"/>
<dbReference type="AlphaFoldDB" id="O30192"/>
<reference evidence="3 4" key="1">
    <citation type="journal article" date="1997" name="Nature">
        <title>The complete genome sequence of the hyperthermophilic, sulphate-reducing archaeon Archaeoglobus fulgidus.</title>
        <authorList>
            <person name="Klenk H.P."/>
            <person name="Clayton R.A."/>
            <person name="Tomb J."/>
            <person name="White O."/>
            <person name="Nelson K.E."/>
            <person name="Ketchum K.A."/>
            <person name="Dodson R.J."/>
            <person name="Gwinn M."/>
            <person name="Hickey E.K."/>
            <person name="Peterson J.D."/>
            <person name="Richardson D.L."/>
            <person name="Kerlavage A.R."/>
            <person name="Graham D.E."/>
            <person name="Kyrpides N.C."/>
            <person name="Fleischmann R.D."/>
            <person name="Quackenbush J."/>
            <person name="Lee N.H."/>
            <person name="Sutton G.G."/>
            <person name="Gill S."/>
            <person name="Kirkness E.F."/>
            <person name="Dougherty B.A."/>
            <person name="McKenney K."/>
            <person name="Adams M.D."/>
            <person name="Loftus B."/>
            <person name="Peterson S."/>
            <person name="Reich C.I."/>
            <person name="McNeil L.K."/>
            <person name="Badger J.H."/>
            <person name="Glodek A."/>
            <person name="Zhou L."/>
            <person name="Overbeek R."/>
            <person name="Gocayne J.D."/>
            <person name="Weidman J.F."/>
            <person name="McDonald L."/>
            <person name="Utterback T."/>
            <person name="Cotton M.D."/>
            <person name="Spriggs T."/>
            <person name="Artiach P."/>
            <person name="Kaine B.P."/>
            <person name="Sykes S.M."/>
            <person name="Sadow P.W."/>
            <person name="D'Andrea K.P."/>
            <person name="Bowman C."/>
            <person name="Fujii C."/>
            <person name="Garland S.A."/>
            <person name="Mason T.M."/>
            <person name="Olsen G.J."/>
            <person name="Fraser C.M."/>
            <person name="Smith H.O."/>
            <person name="Woese C.R."/>
            <person name="Venter J.C."/>
        </authorList>
    </citation>
    <scope>NUCLEOTIDE SEQUENCE [LARGE SCALE GENOMIC DNA]</scope>
    <source>
        <strain evidence="4">ATCC 49558 / DSM 4304 / JCM 9628 / NBRC 100126 / VC-16</strain>
    </source>
</reference>
<dbReference type="SUPFAM" id="SSF53756">
    <property type="entry name" value="UDP-Glycosyltransferase/glycogen phosphorylase"/>
    <property type="match status" value="1"/>
</dbReference>
<dbReference type="PIR" id="C69255">
    <property type="entry name" value="C69255"/>
</dbReference>
<feature type="domain" description="Glycosyl transferase family 1" evidence="2">
    <location>
        <begin position="186"/>
        <end position="337"/>
    </location>
</feature>
<evidence type="ECO:0000313" key="3">
    <source>
        <dbReference type="EMBL" id="AAB91187.1"/>
    </source>
</evidence>
<evidence type="ECO:0000256" key="1">
    <source>
        <dbReference type="ARBA" id="ARBA00022679"/>
    </source>
</evidence>
<dbReference type="PhylomeDB" id="O30192"/>
<dbReference type="Gene3D" id="3.40.50.2000">
    <property type="entry name" value="Glycogen Phosphorylase B"/>
    <property type="match status" value="1"/>
</dbReference>
<dbReference type="PaxDb" id="224325-AF_0043"/>
<reference evidence="5" key="2">
    <citation type="submission" date="2005-12" db="PDB data bank">
        <title>Crystal Structure of the Putative Mannosyl Transferase (wbaZ-1)from Archaeoglobus fulgidus.</title>
        <authorList>
            <person name="Zhou W."/>
            <person name="Forouhar F."/>
            <person name="Conover K."/>
            <person name="Xiao R."/>
            <person name="Acton T.B."/>
            <person name="Montelione G.T."/>
            <person name="Tong L."/>
            <person name="Hunt J.F."/>
        </authorList>
    </citation>
    <scope>X-RAY CRYSTALLOGRAPHY (1.80 ANGSTROMS) OF 172-338</scope>
</reference>
<organism evidence="3 4">
    <name type="scientific">Archaeoglobus fulgidus (strain ATCC 49558 / DSM 4304 / JCM 9628 / NBRC 100126 / VC-16)</name>
    <dbReference type="NCBI Taxonomy" id="224325"/>
    <lineage>
        <taxon>Archaea</taxon>
        <taxon>Methanobacteriati</taxon>
        <taxon>Methanobacteriota</taxon>
        <taxon>Archaeoglobi</taxon>
        <taxon>Archaeoglobales</taxon>
        <taxon>Archaeoglobaceae</taxon>
        <taxon>Archaeoglobus</taxon>
    </lineage>
</organism>
<dbReference type="OrthoDB" id="132546at2157"/>
<dbReference type="Pfam" id="PF00534">
    <property type="entry name" value="Glycos_transf_1"/>
    <property type="match status" value="1"/>
</dbReference>
<dbReference type="KEGG" id="afu:AF_0043"/>
<keyword evidence="4" id="KW-1185">Reference proteome</keyword>
<dbReference type="PANTHER" id="PTHR45918">
    <property type="entry name" value="ALPHA-1,3/1,6-MANNOSYLTRANSFERASE ALG2"/>
    <property type="match status" value="1"/>
</dbReference>
<protein>
    <submittedName>
        <fullName evidence="3">First mannosyl transferase (WbaZ-1)</fullName>
    </submittedName>
</protein>
<dbReference type="DNASU" id="1483253"/>
<keyword evidence="5" id="KW-0002">3D-structure</keyword>
<accession>O30192</accession>
<evidence type="ECO:0000313" key="4">
    <source>
        <dbReference type="Proteomes" id="UP000002199"/>
    </source>
</evidence>
<sequence length="363" mass="42109">MKICVFHDYFGAIGGGEKVALTISKLFNADVITTDVDAVPEEFRNKVISLGETIKLPPLKQIDASLKFYFSDFPDYDFYILSGNWVMFASKRHIPNLLYCYTPPRAFYDLYGDYLKKRNILTKPAFILWVKFHRKWAERMLKHIDKVVCISQNIKSRCKNFWGIDAEVIYPPVETSKFKFKCYGDFWLSVNRIYPEKRIELQLEVFKKLQDEKLYIVGWFSKGDHAERYARKIMKIAPDNVKFLGSVSEEELIDLYSRCKGLLCTAKDEDFGLTPIEAMASGKPVIAVNEGGFKETVINEKTGYLVNADVNEIIDAMKKVSKNPDKFKKDCFRRAKEFDISIFKNKIKDAIRIVKKNFKNNTC</sequence>
<dbReference type="eggNOG" id="arCOG01403">
    <property type="taxonomic scope" value="Archaea"/>
</dbReference>
<dbReference type="Proteomes" id="UP000002199">
    <property type="component" value="Chromosome"/>
</dbReference>
<keyword evidence="1 3" id="KW-0808">Transferase</keyword>
<dbReference type="InterPro" id="IPR027054">
    <property type="entry name" value="ALG2"/>
</dbReference>
<dbReference type="SMR" id="O30192"/>
<gene>
    <name evidence="3" type="ordered locus">AF_0043</name>
</gene>